<dbReference type="SUPFAM" id="SSF54523">
    <property type="entry name" value="Pili subunits"/>
    <property type="match status" value="1"/>
</dbReference>
<comment type="caution">
    <text evidence="2">The sequence shown here is derived from an EMBL/GenBank/DDBJ whole genome shotgun (WGS) entry which is preliminary data.</text>
</comment>
<dbReference type="AlphaFoldDB" id="A0A1E5QD85"/>
<dbReference type="Pfam" id="PF07963">
    <property type="entry name" value="N_methyl"/>
    <property type="match status" value="1"/>
</dbReference>
<evidence type="ECO:0008006" key="3">
    <source>
        <dbReference type="Google" id="ProtNLM"/>
    </source>
</evidence>
<dbReference type="NCBIfam" id="TIGR02532">
    <property type="entry name" value="IV_pilin_GFxxxE"/>
    <property type="match status" value="1"/>
</dbReference>
<sequence>MKRFLKALLRRQVEQIKQFHKTNGFTMIELLVALVIATIMVSALLGFVVDILNSDRREQAKAISEQEIQAALDYIARDLEQAIFIYDADGIYGGGTSPSPTLTGILSQIPGFTNTANTQQRVPVLVFWKRTFLARDQSFPIPNAPNRRIGQLALFPNLQFTEQDYQVYSLVVYYQMRDNPGTCTNSTWSCTSRIGRLELRGGVPQPFIPGYTSPIRRVEGTPPVDIEYALPPSPGFMPFNPSADGRTLREKMDKWRKHPTEVINESQLLTLVDYIDQTPFDRSVLAGTAPTVAPAPQRCSDQEQMVPRYSSLPPNFNDFPGSFYACIRYDPSNPGAEANNRVATVFLRGNALARISSKTSPPEYSERQSAFFPTNSMRIETRGNLTLVE</sequence>
<accession>A0A1E5QD85</accession>
<dbReference type="InterPro" id="IPR045584">
    <property type="entry name" value="Pilin-like"/>
</dbReference>
<dbReference type="NCBIfam" id="NF038304">
    <property type="entry name" value="EPS_HpsC"/>
    <property type="match status" value="1"/>
</dbReference>
<evidence type="ECO:0000313" key="2">
    <source>
        <dbReference type="EMBL" id="OEJ72626.1"/>
    </source>
</evidence>
<dbReference type="EMBL" id="MJGC01000121">
    <property type="protein sequence ID" value="OEJ72626.1"/>
    <property type="molecule type" value="Genomic_DNA"/>
</dbReference>
<keyword evidence="1" id="KW-0812">Transmembrane</keyword>
<organism evidence="2">
    <name type="scientific">Desertifilum tharense IPPAS B-1220</name>
    <dbReference type="NCBI Taxonomy" id="1781255"/>
    <lineage>
        <taxon>Bacteria</taxon>
        <taxon>Bacillati</taxon>
        <taxon>Cyanobacteriota</taxon>
        <taxon>Cyanophyceae</taxon>
        <taxon>Desertifilales</taxon>
        <taxon>Desertifilaceae</taxon>
        <taxon>Desertifilum</taxon>
    </lineage>
</organism>
<dbReference type="OrthoDB" id="461075at2"/>
<gene>
    <name evidence="2" type="ORF">BH720_24315</name>
</gene>
<protein>
    <recommendedName>
        <fullName evidence="3">Prepilin-type N-terminal cleavage/methylation domain-containing protein</fullName>
    </recommendedName>
</protein>
<dbReference type="STRING" id="1781255.BH720_24315"/>
<reference evidence="2" key="1">
    <citation type="submission" date="2016-09" db="EMBL/GenBank/DDBJ databases">
        <title>Draft genome of thermotolerant cyanobacterium Desertifilum sp. strain IPPAS B-1220.</title>
        <authorList>
            <person name="Sinetova M.A."/>
            <person name="Bolakhan K."/>
            <person name="Zayadan B.K."/>
            <person name="Mironov K.S."/>
            <person name="Ustinova V."/>
            <person name="Kupriyanova E.V."/>
            <person name="Sidorov R.A."/>
            <person name="Skrypnik A.N."/>
            <person name="Gogoleva N.E."/>
            <person name="Gogolev Y.V."/>
            <person name="Los D.A."/>
        </authorList>
    </citation>
    <scope>NUCLEOTIDE SEQUENCE [LARGE SCALE GENOMIC DNA]</scope>
    <source>
        <strain evidence="2">IPPAS B-1220</strain>
    </source>
</reference>
<proteinExistence type="predicted"/>
<feature type="transmembrane region" description="Helical" evidence="1">
    <location>
        <begin position="27"/>
        <end position="49"/>
    </location>
</feature>
<evidence type="ECO:0000256" key="1">
    <source>
        <dbReference type="SAM" id="Phobius"/>
    </source>
</evidence>
<keyword evidence="1" id="KW-0472">Membrane</keyword>
<dbReference type="InterPro" id="IPR012902">
    <property type="entry name" value="N_methyl_site"/>
</dbReference>
<keyword evidence="1" id="KW-1133">Transmembrane helix</keyword>
<name>A0A1E5QD85_9CYAN</name>